<proteinExistence type="predicted"/>
<gene>
    <name evidence="1" type="ORF">L195_g062531</name>
</gene>
<dbReference type="Proteomes" id="UP000236291">
    <property type="component" value="Unassembled WGS sequence"/>
</dbReference>
<protein>
    <submittedName>
        <fullName evidence="1">Uncharacterized protein</fullName>
    </submittedName>
</protein>
<sequence length="58" mass="6751">MPSVLSKYCLAPNPPWNFMQFHKLQHQTPLASNYLQQSYKFPNLITVAFNCLPEDPLK</sequence>
<reference evidence="1 2" key="1">
    <citation type="journal article" date="2014" name="Am. J. Bot.">
        <title>Genome assembly and annotation for red clover (Trifolium pratense; Fabaceae).</title>
        <authorList>
            <person name="Istvanek J."/>
            <person name="Jaros M."/>
            <person name="Krenek A."/>
            <person name="Repkova J."/>
        </authorList>
    </citation>
    <scope>NUCLEOTIDE SEQUENCE [LARGE SCALE GENOMIC DNA]</scope>
    <source>
        <strain evidence="2">cv. Tatra</strain>
        <tissue evidence="1">Young leaves</tissue>
    </source>
</reference>
<feature type="non-terminal residue" evidence="1">
    <location>
        <position position="58"/>
    </location>
</feature>
<reference evidence="1 2" key="2">
    <citation type="journal article" date="2017" name="Front. Plant Sci.">
        <title>Gene Classification and Mining of Molecular Markers Useful in Red Clover (Trifolium pratense) Breeding.</title>
        <authorList>
            <person name="Istvanek J."/>
            <person name="Dluhosova J."/>
            <person name="Dluhos P."/>
            <person name="Patkova L."/>
            <person name="Nedelnik J."/>
            <person name="Repkova J."/>
        </authorList>
    </citation>
    <scope>NUCLEOTIDE SEQUENCE [LARGE SCALE GENOMIC DNA]</scope>
    <source>
        <strain evidence="2">cv. Tatra</strain>
        <tissue evidence="1">Young leaves</tissue>
    </source>
</reference>
<dbReference type="AlphaFoldDB" id="A0A2K3KG86"/>
<evidence type="ECO:0000313" key="2">
    <source>
        <dbReference type="Proteomes" id="UP000236291"/>
    </source>
</evidence>
<organism evidence="1 2">
    <name type="scientific">Trifolium pratense</name>
    <name type="common">Red clover</name>
    <dbReference type="NCBI Taxonomy" id="57577"/>
    <lineage>
        <taxon>Eukaryota</taxon>
        <taxon>Viridiplantae</taxon>
        <taxon>Streptophyta</taxon>
        <taxon>Embryophyta</taxon>
        <taxon>Tracheophyta</taxon>
        <taxon>Spermatophyta</taxon>
        <taxon>Magnoliopsida</taxon>
        <taxon>eudicotyledons</taxon>
        <taxon>Gunneridae</taxon>
        <taxon>Pentapetalae</taxon>
        <taxon>rosids</taxon>
        <taxon>fabids</taxon>
        <taxon>Fabales</taxon>
        <taxon>Fabaceae</taxon>
        <taxon>Papilionoideae</taxon>
        <taxon>50 kb inversion clade</taxon>
        <taxon>NPAAA clade</taxon>
        <taxon>Hologalegina</taxon>
        <taxon>IRL clade</taxon>
        <taxon>Trifolieae</taxon>
        <taxon>Trifolium</taxon>
    </lineage>
</organism>
<accession>A0A2K3KG86</accession>
<evidence type="ECO:0000313" key="1">
    <source>
        <dbReference type="EMBL" id="PNX65305.1"/>
    </source>
</evidence>
<dbReference type="EMBL" id="ASHM01177512">
    <property type="protein sequence ID" value="PNX65305.1"/>
    <property type="molecule type" value="Genomic_DNA"/>
</dbReference>
<name>A0A2K3KG86_TRIPR</name>
<comment type="caution">
    <text evidence="1">The sequence shown here is derived from an EMBL/GenBank/DDBJ whole genome shotgun (WGS) entry which is preliminary data.</text>
</comment>